<gene>
    <name evidence="2" type="ORF">ACHAW5_000864</name>
</gene>
<reference evidence="2 3" key="1">
    <citation type="submission" date="2024-10" db="EMBL/GenBank/DDBJ databases">
        <title>Updated reference genomes for cyclostephanoid diatoms.</title>
        <authorList>
            <person name="Roberts W.R."/>
            <person name="Alverson A.J."/>
        </authorList>
    </citation>
    <scope>NUCLEOTIDE SEQUENCE [LARGE SCALE GENOMIC DNA]</scope>
    <source>
        <strain evidence="2 3">AJA276-08</strain>
    </source>
</reference>
<dbReference type="Proteomes" id="UP001530315">
    <property type="component" value="Unassembled WGS sequence"/>
</dbReference>
<keyword evidence="3" id="KW-1185">Reference proteome</keyword>
<sequence>MGGRGAESGAASSSMPSWGQAKQRNSVSLNLMAVRNDLAGLIDGDGDDGDGNCDTKPIKEERKVCKNPYASGGPEHRPLVGGFVAAAYEAARVDYYKKRGIEHVRGHPRYSHG</sequence>
<dbReference type="AlphaFoldDB" id="A0ABD3PV02"/>
<comment type="caution">
    <text evidence="2">The sequence shown here is derived from an EMBL/GenBank/DDBJ whole genome shotgun (WGS) entry which is preliminary data.</text>
</comment>
<dbReference type="EMBL" id="JALLAZ020000590">
    <property type="protein sequence ID" value="KAL3791561.1"/>
    <property type="molecule type" value="Genomic_DNA"/>
</dbReference>
<evidence type="ECO:0000313" key="2">
    <source>
        <dbReference type="EMBL" id="KAL3791561.1"/>
    </source>
</evidence>
<organism evidence="2 3">
    <name type="scientific">Stephanodiscus triporus</name>
    <dbReference type="NCBI Taxonomy" id="2934178"/>
    <lineage>
        <taxon>Eukaryota</taxon>
        <taxon>Sar</taxon>
        <taxon>Stramenopiles</taxon>
        <taxon>Ochrophyta</taxon>
        <taxon>Bacillariophyta</taxon>
        <taxon>Coscinodiscophyceae</taxon>
        <taxon>Thalassiosirophycidae</taxon>
        <taxon>Stephanodiscales</taxon>
        <taxon>Stephanodiscaceae</taxon>
        <taxon>Stephanodiscus</taxon>
    </lineage>
</organism>
<evidence type="ECO:0000313" key="3">
    <source>
        <dbReference type="Proteomes" id="UP001530315"/>
    </source>
</evidence>
<feature type="region of interest" description="Disordered" evidence="1">
    <location>
        <begin position="1"/>
        <end position="24"/>
    </location>
</feature>
<evidence type="ECO:0000256" key="1">
    <source>
        <dbReference type="SAM" id="MobiDB-lite"/>
    </source>
</evidence>
<name>A0ABD3PV02_9STRA</name>
<feature type="compositionally biased region" description="Low complexity" evidence="1">
    <location>
        <begin position="7"/>
        <end position="19"/>
    </location>
</feature>
<proteinExistence type="predicted"/>
<accession>A0ABD3PV02</accession>
<protein>
    <submittedName>
        <fullName evidence="2">Uncharacterized protein</fullName>
    </submittedName>
</protein>